<proteinExistence type="predicted"/>
<dbReference type="EMBL" id="UOFD01000079">
    <property type="protein sequence ID" value="VAW54742.1"/>
    <property type="molecule type" value="Genomic_DNA"/>
</dbReference>
<protein>
    <recommendedName>
        <fullName evidence="2">Transglutaminase-like domain-containing protein</fullName>
    </recommendedName>
</protein>
<evidence type="ECO:0000313" key="1">
    <source>
        <dbReference type="EMBL" id="VAW54742.1"/>
    </source>
</evidence>
<dbReference type="Gene3D" id="3.10.620.30">
    <property type="match status" value="1"/>
</dbReference>
<reference evidence="1" key="1">
    <citation type="submission" date="2018-06" db="EMBL/GenBank/DDBJ databases">
        <authorList>
            <person name="Zhirakovskaya E."/>
        </authorList>
    </citation>
    <scope>NUCLEOTIDE SEQUENCE</scope>
</reference>
<dbReference type="AlphaFoldDB" id="A0A3B0WUE1"/>
<organism evidence="1">
    <name type="scientific">hydrothermal vent metagenome</name>
    <dbReference type="NCBI Taxonomy" id="652676"/>
    <lineage>
        <taxon>unclassified sequences</taxon>
        <taxon>metagenomes</taxon>
        <taxon>ecological metagenomes</taxon>
    </lineage>
</organism>
<evidence type="ECO:0008006" key="2">
    <source>
        <dbReference type="Google" id="ProtNLM"/>
    </source>
</evidence>
<accession>A0A3B0WUE1</accession>
<gene>
    <name evidence="1" type="ORF">MNBD_GAMMA06-570</name>
</gene>
<name>A0A3B0WUE1_9ZZZZ</name>
<sequence>MKKNKFVCKNFFVVIVALNLIMHLASVGANDEFKQWMQNQSTGVMVEKKSFQEYKDKRDKDFTNFLKAQWKAVDIVKGKVRDEAPKPDVMPVVTPSVEPPTPVDKPVFIVVPKPEAIKTPVVAPLVVAPKGKSIRVDFFGKQVQFYYDEKLKQRLDANINKNSVSSYWSALSKTDYENLLKQLSAQKKSLQLNDWAYASLINKLATGINNSNRNESALLSWFLLAKSGYKARIAYNDSSIYLLVPSKQEMFEISYFTFDSVRYYAVEFDGNKQALGQVYTYDGEYPNTTKNFDMQVTSVVASSNKDEQRHLSFKFEGKTYNINVTYDSGRVKFFSTYPQLNLNMYFDSGVYKVTATPLQKQLASHMQNMSEQQAVNFLLRFVQTSLKYETDEQQFGEENYLFPEETLFYPYSDCEDRAILFAWLVQSLLKLQVVGLDFPGHVATAVNFNGPVKGDSVTYQGKHFVIADPTYINANVGMTMPKLKQYKPVVINY</sequence>